<dbReference type="Pfam" id="PF00646">
    <property type="entry name" value="F-box"/>
    <property type="match status" value="2"/>
</dbReference>
<dbReference type="NCBIfam" id="TIGR01640">
    <property type="entry name" value="F_box_assoc_1"/>
    <property type="match status" value="2"/>
</dbReference>
<dbReference type="EMBL" id="SDMP01000019">
    <property type="protein sequence ID" value="RYQ87385.1"/>
    <property type="molecule type" value="Genomic_DNA"/>
</dbReference>
<evidence type="ECO:0000313" key="2">
    <source>
        <dbReference type="EMBL" id="RYQ87385.1"/>
    </source>
</evidence>
<dbReference type="SUPFAM" id="SSF81383">
    <property type="entry name" value="F-box domain"/>
    <property type="match status" value="2"/>
</dbReference>
<accession>A0A444XCE5</accession>
<dbReference type="CDD" id="cd22157">
    <property type="entry name" value="F-box_AtFBW1-like"/>
    <property type="match status" value="2"/>
</dbReference>
<name>A0A444XCE5_ARAHY</name>
<feature type="domain" description="F-box" evidence="1">
    <location>
        <begin position="422"/>
        <end position="468"/>
    </location>
</feature>
<evidence type="ECO:0000259" key="1">
    <source>
        <dbReference type="PROSITE" id="PS50181"/>
    </source>
</evidence>
<feature type="domain" description="F-box" evidence="1">
    <location>
        <begin position="33"/>
        <end position="79"/>
    </location>
</feature>
<dbReference type="PANTHER" id="PTHR31672:SF13">
    <property type="entry name" value="F-BOX PROTEIN CPR30-LIKE"/>
    <property type="match status" value="1"/>
</dbReference>
<protein>
    <recommendedName>
        <fullName evidence="1">F-box domain-containing protein</fullName>
    </recommendedName>
</protein>
<dbReference type="InterPro" id="IPR013187">
    <property type="entry name" value="F-box-assoc_dom_typ3"/>
</dbReference>
<dbReference type="InterPro" id="IPR001810">
    <property type="entry name" value="F-box_dom"/>
</dbReference>
<dbReference type="Gene3D" id="1.20.1280.50">
    <property type="match status" value="2"/>
</dbReference>
<dbReference type="PROSITE" id="PS50181">
    <property type="entry name" value="FBOX"/>
    <property type="match status" value="2"/>
</dbReference>
<dbReference type="InterPro" id="IPR006527">
    <property type="entry name" value="F-box-assoc_dom_typ1"/>
</dbReference>
<organism evidence="2 3">
    <name type="scientific">Arachis hypogaea</name>
    <name type="common">Peanut</name>
    <dbReference type="NCBI Taxonomy" id="3818"/>
    <lineage>
        <taxon>Eukaryota</taxon>
        <taxon>Viridiplantae</taxon>
        <taxon>Streptophyta</taxon>
        <taxon>Embryophyta</taxon>
        <taxon>Tracheophyta</taxon>
        <taxon>Spermatophyta</taxon>
        <taxon>Magnoliopsida</taxon>
        <taxon>eudicotyledons</taxon>
        <taxon>Gunneridae</taxon>
        <taxon>Pentapetalae</taxon>
        <taxon>rosids</taxon>
        <taxon>fabids</taxon>
        <taxon>Fabales</taxon>
        <taxon>Fabaceae</taxon>
        <taxon>Papilionoideae</taxon>
        <taxon>50 kb inversion clade</taxon>
        <taxon>dalbergioids sensu lato</taxon>
        <taxon>Dalbergieae</taxon>
        <taxon>Pterocarpus clade</taxon>
        <taxon>Arachis</taxon>
    </lineage>
</organism>
<dbReference type="SUPFAM" id="SSF50993">
    <property type="entry name" value="Peptidase/esterase 'gauge' domain"/>
    <property type="match status" value="1"/>
</dbReference>
<dbReference type="Proteomes" id="UP000289738">
    <property type="component" value="Chromosome B09"/>
</dbReference>
<gene>
    <name evidence="2" type="ORF">Ahy_B09g094898</name>
</gene>
<reference evidence="2 3" key="1">
    <citation type="submission" date="2019-01" db="EMBL/GenBank/DDBJ databases">
        <title>Sequencing of cultivated peanut Arachis hypogaea provides insights into genome evolution and oil improvement.</title>
        <authorList>
            <person name="Chen X."/>
        </authorList>
    </citation>
    <scope>NUCLEOTIDE SEQUENCE [LARGE SCALE GENOMIC DNA]</scope>
    <source>
        <strain evidence="3">cv. Fuhuasheng</strain>
        <tissue evidence="2">Leaves</tissue>
    </source>
</reference>
<dbReference type="Pfam" id="PF08268">
    <property type="entry name" value="FBA_3"/>
    <property type="match status" value="1"/>
</dbReference>
<dbReference type="SMART" id="SM00256">
    <property type="entry name" value="FBOX"/>
    <property type="match status" value="2"/>
</dbReference>
<dbReference type="InterPro" id="IPR036047">
    <property type="entry name" value="F-box-like_dom_sf"/>
</dbReference>
<dbReference type="PANTHER" id="PTHR31672">
    <property type="entry name" value="BNACNNG10540D PROTEIN"/>
    <property type="match status" value="1"/>
</dbReference>
<sequence>MEQPHDYYERKRMPLTVTIHASKRLLSSTVTQSQPLPLLPDELIREILLRLPARSLLRLRKVCSSWKTLISIPQFAKDHLQHSTAADPSLSGPRVAYHHSCHYEFGDFSLRSLVENPSKPTEIVLLEERLNHVVIGSCNGLLCFYDVVGINIFVRLWNPCTGLLTTPSVERGDFLTVFGFGYDHVNDKYKLFAIVNHMGYHTTKIHTFCRNPSKRAIQGIPFSSIKGDRKGVFVPGTATLNWILDCLVFSLDLVKETFSEFSLPVSDPNDKTFNFPGLCELRNCLAYCFNHEKTHWFVWIMKEYGVPKSWTKLAIIPCLPRLTDYHLRPLYIWGNNILVAVASSLRIVLYNLDNGSFEFPVLKPTPSIGLFVFVYQESLVSPPYPGLPIMTQPTYYEKRNRKRLRVTRNRLKRLLPSTGTSLGPLSVLPDELIREILLRLPARSLLRFQSVCNSWRTLISSSQFAKDHVRSIAADPSFSHPRVVYHGFWFYRYKRFGDFSVQSLFENPSQPTEVVRFAGKSSHEIIGSCNGLLCLQDNVMGNCIMLWNPCIGLTSQPLEIRGFIGVCGFGYDHVNDEYKFVAVVDQKHKQEPLRFETRIYTFCPNSSKRIIQDTAFKRIIGDGKGVFVPGTATLNWIHWHGLVLSLDLVKETCSEFSLPLNLKAPENKSFVFPHLCMLKNCLAFCCSHEKTHWSVWLLKEYGMPQSWTRLATIHCHHSLLTGAALHPLYIRGNTLLMAVASTSKIVLYNLDDGRLEFPLLKPTPADVPMGLWFYIYHESLVSPSYRCLRNTKGAEQLPVK</sequence>
<dbReference type="InterPro" id="IPR050796">
    <property type="entry name" value="SCF_F-box_component"/>
</dbReference>
<keyword evidence="3" id="KW-1185">Reference proteome</keyword>
<dbReference type="Pfam" id="PF07734">
    <property type="entry name" value="FBA_1"/>
    <property type="match status" value="1"/>
</dbReference>
<dbReference type="AlphaFoldDB" id="A0A444XCE5"/>
<dbReference type="InterPro" id="IPR017451">
    <property type="entry name" value="F-box-assoc_interact_dom"/>
</dbReference>
<proteinExistence type="predicted"/>
<evidence type="ECO:0000313" key="3">
    <source>
        <dbReference type="Proteomes" id="UP000289738"/>
    </source>
</evidence>
<comment type="caution">
    <text evidence="2">The sequence shown here is derived from an EMBL/GenBank/DDBJ whole genome shotgun (WGS) entry which is preliminary data.</text>
</comment>